<dbReference type="GO" id="GO:0016787">
    <property type="term" value="F:hydrolase activity"/>
    <property type="evidence" value="ECO:0007669"/>
    <property type="project" value="InterPro"/>
</dbReference>
<dbReference type="AlphaFoldDB" id="A3K4A0"/>
<name>A3K4A0_SAGS3</name>
<dbReference type="EMBL" id="AAYA01000007">
    <property type="protein sequence ID" value="EBA07799.1"/>
    <property type="molecule type" value="Genomic_DNA"/>
</dbReference>
<dbReference type="SUPFAM" id="SSF53474">
    <property type="entry name" value="alpha/beta-Hydrolases"/>
    <property type="match status" value="1"/>
</dbReference>
<accession>A3K4A0</accession>
<gene>
    <name evidence="2" type="ORF">SSE37_01060</name>
</gene>
<keyword evidence="3" id="KW-1185">Reference proteome</keyword>
<organism evidence="2 3">
    <name type="scientific">Sagittula stellata (strain ATCC 700073 / DSM 11524 / E-37)</name>
    <dbReference type="NCBI Taxonomy" id="388399"/>
    <lineage>
        <taxon>Bacteria</taxon>
        <taxon>Pseudomonadati</taxon>
        <taxon>Pseudomonadota</taxon>
        <taxon>Alphaproteobacteria</taxon>
        <taxon>Rhodobacterales</taxon>
        <taxon>Roseobacteraceae</taxon>
        <taxon>Sagittula</taxon>
    </lineage>
</organism>
<dbReference type="Gene3D" id="3.40.50.1820">
    <property type="entry name" value="alpha/beta hydrolase"/>
    <property type="match status" value="1"/>
</dbReference>
<protein>
    <submittedName>
        <fullName evidence="2">Putative carboxymethylenebutenolidase</fullName>
    </submittedName>
</protein>
<dbReference type="Proteomes" id="UP000005713">
    <property type="component" value="Unassembled WGS sequence"/>
</dbReference>
<dbReference type="InterPro" id="IPR029058">
    <property type="entry name" value="AB_hydrolase_fold"/>
</dbReference>
<evidence type="ECO:0000313" key="2">
    <source>
        <dbReference type="EMBL" id="EBA07799.1"/>
    </source>
</evidence>
<dbReference type="Pfam" id="PF01738">
    <property type="entry name" value="DLH"/>
    <property type="match status" value="1"/>
</dbReference>
<dbReference type="PANTHER" id="PTHR46623:SF6">
    <property type="entry name" value="ALPHA_BETA-HYDROLASES SUPERFAMILY PROTEIN"/>
    <property type="match status" value="1"/>
</dbReference>
<evidence type="ECO:0000259" key="1">
    <source>
        <dbReference type="Pfam" id="PF01738"/>
    </source>
</evidence>
<feature type="domain" description="Dienelactone hydrolase" evidence="1">
    <location>
        <begin position="37"/>
        <end position="240"/>
    </location>
</feature>
<dbReference type="InterPro" id="IPR002925">
    <property type="entry name" value="Dienelactn_hydro"/>
</dbReference>
<evidence type="ECO:0000313" key="3">
    <source>
        <dbReference type="Proteomes" id="UP000005713"/>
    </source>
</evidence>
<sequence length="243" mass="25993">MHLYINKDKCGSSPLAQNAEENMSWIQLTAEDGHRFDAYEHKVEGAVGGVVVLQEMFGVNEHIRSVVDRFAAAGYSAIAPALFDRQQRDYQTGYSPEEIAASLPLLKAIDWSASVKDVAAAQAHLKSQGGKTSVVGFCFGGSLAYLAATRLEGVASAVGYYGGYIAKVSDEVPNCPTMLHYGATDQTIPLSDVEAVAEARPEVDVFIYDAGHGFNCDARASFDSESAALAWDRTMALLATTIG</sequence>
<dbReference type="InterPro" id="IPR051049">
    <property type="entry name" value="Dienelactone_hydrolase-like"/>
</dbReference>
<proteinExistence type="predicted"/>
<dbReference type="eggNOG" id="COG0412">
    <property type="taxonomic scope" value="Bacteria"/>
</dbReference>
<reference evidence="2 3" key="1">
    <citation type="submission" date="2006-06" db="EMBL/GenBank/DDBJ databases">
        <authorList>
            <person name="Moran M.A."/>
            <person name="Ferriera S."/>
            <person name="Johnson J."/>
            <person name="Kravitz S."/>
            <person name="Beeson K."/>
            <person name="Sutton G."/>
            <person name="Rogers Y.-H."/>
            <person name="Friedman R."/>
            <person name="Frazier M."/>
            <person name="Venter J.C."/>
        </authorList>
    </citation>
    <scope>NUCLEOTIDE SEQUENCE [LARGE SCALE GENOMIC DNA]</scope>
    <source>
        <strain evidence="2 3">E-37</strain>
    </source>
</reference>
<comment type="caution">
    <text evidence="2">The sequence shown here is derived from an EMBL/GenBank/DDBJ whole genome shotgun (WGS) entry which is preliminary data.</text>
</comment>
<dbReference type="PANTHER" id="PTHR46623">
    <property type="entry name" value="CARBOXYMETHYLENEBUTENOLIDASE-RELATED"/>
    <property type="match status" value="1"/>
</dbReference>